<evidence type="ECO:0000313" key="3">
    <source>
        <dbReference type="Proteomes" id="UP001500037"/>
    </source>
</evidence>
<keyword evidence="3" id="KW-1185">Reference proteome</keyword>
<evidence type="ECO:0000313" key="2">
    <source>
        <dbReference type="EMBL" id="GAA1238226.1"/>
    </source>
</evidence>
<sequence>MLITHDTECALGILVDLLNTSPEVGGYEQLPDVGALGAFVTRHDISEVDSVDGADLVAVQALREQLRAVFTAPSTAAAAELVNALVAAVNATPRLTDHDGHGWHMHYFAPHAALADHLAAELGMALGLIVMAGERERLRRCEAPDCARVFVDLSRNRSRRYCDSRTCGNRMHVAAYRARQRSAADEAVAVGTVPVGTVPVATG</sequence>
<name>A0ABN1W6Q7_9ACTN</name>
<accession>A0ABN1W6Q7</accession>
<dbReference type="SUPFAM" id="SSF160904">
    <property type="entry name" value="Jann2411-like"/>
    <property type="match status" value="1"/>
</dbReference>
<dbReference type="EMBL" id="BAAALF010000045">
    <property type="protein sequence ID" value="GAA1238226.1"/>
    <property type="molecule type" value="Genomic_DNA"/>
</dbReference>
<dbReference type="InterPro" id="IPR010852">
    <property type="entry name" value="ABATE"/>
</dbReference>
<organism evidence="2 3">
    <name type="scientific">Kitasatospora nipponensis</name>
    <dbReference type="NCBI Taxonomy" id="258049"/>
    <lineage>
        <taxon>Bacteria</taxon>
        <taxon>Bacillati</taxon>
        <taxon>Actinomycetota</taxon>
        <taxon>Actinomycetes</taxon>
        <taxon>Kitasatosporales</taxon>
        <taxon>Streptomycetaceae</taxon>
        <taxon>Kitasatospora</taxon>
    </lineage>
</organism>
<gene>
    <name evidence="2" type="ORF">GCM10009665_30510</name>
</gene>
<proteinExistence type="predicted"/>
<dbReference type="InterPro" id="IPR021005">
    <property type="entry name" value="Znf_CGNR"/>
</dbReference>
<dbReference type="Pfam" id="PF07336">
    <property type="entry name" value="ABATE"/>
    <property type="match status" value="1"/>
</dbReference>
<dbReference type="PANTHER" id="PTHR35525:SF3">
    <property type="entry name" value="BLL6575 PROTEIN"/>
    <property type="match status" value="1"/>
</dbReference>
<feature type="domain" description="Zinc finger CGNR" evidence="1">
    <location>
        <begin position="137"/>
        <end position="180"/>
    </location>
</feature>
<dbReference type="RefSeq" id="WP_344442122.1">
    <property type="nucleotide sequence ID" value="NZ_BAAALF010000045.1"/>
</dbReference>
<dbReference type="PANTHER" id="PTHR35525">
    <property type="entry name" value="BLL6575 PROTEIN"/>
    <property type="match status" value="1"/>
</dbReference>
<dbReference type="Proteomes" id="UP001500037">
    <property type="component" value="Unassembled WGS sequence"/>
</dbReference>
<dbReference type="InterPro" id="IPR023286">
    <property type="entry name" value="ABATE_dom_sf"/>
</dbReference>
<protein>
    <submittedName>
        <fullName evidence="2">CGNR zinc finger domain-containing protein</fullName>
    </submittedName>
</protein>
<dbReference type="Pfam" id="PF11706">
    <property type="entry name" value="zf-CGNR"/>
    <property type="match status" value="1"/>
</dbReference>
<evidence type="ECO:0000259" key="1">
    <source>
        <dbReference type="Pfam" id="PF11706"/>
    </source>
</evidence>
<dbReference type="Gene3D" id="1.10.3300.10">
    <property type="entry name" value="Jann2411-like domain"/>
    <property type="match status" value="1"/>
</dbReference>
<comment type="caution">
    <text evidence="2">The sequence shown here is derived from an EMBL/GenBank/DDBJ whole genome shotgun (WGS) entry which is preliminary data.</text>
</comment>
<reference evidence="2 3" key="1">
    <citation type="journal article" date="2019" name="Int. J. Syst. Evol. Microbiol.">
        <title>The Global Catalogue of Microorganisms (GCM) 10K type strain sequencing project: providing services to taxonomists for standard genome sequencing and annotation.</title>
        <authorList>
            <consortium name="The Broad Institute Genomics Platform"/>
            <consortium name="The Broad Institute Genome Sequencing Center for Infectious Disease"/>
            <person name="Wu L."/>
            <person name="Ma J."/>
        </authorList>
    </citation>
    <scope>NUCLEOTIDE SEQUENCE [LARGE SCALE GENOMIC DNA]</scope>
    <source>
        <strain evidence="2 3">JCM 13004</strain>
    </source>
</reference>